<reference evidence="1 2" key="1">
    <citation type="submission" date="2010-09" db="EMBL/GenBank/DDBJ databases">
        <title>The Genome Sequence of Synechococcus phage S-RIP2 isolate N1_2007.</title>
        <authorList>
            <consortium name="The Broad Institute Genome Sequencing Platform"/>
            <person name="Henn M.R."/>
            <person name="Marston M."/>
            <person name="Levin J."/>
            <person name="Malboeuf C."/>
            <person name="Casali M."/>
            <person name="Russ C."/>
            <person name="Lennon N."/>
            <person name="Chapman S.B."/>
            <person name="Erlich R."/>
            <person name="Young S.K."/>
            <person name="Yandava C."/>
            <person name="Zeng Q."/>
            <person name="Fitzgerald M.F."/>
            <person name="Alvarado L."/>
            <person name="Anderson S."/>
            <person name="Berlin A."/>
            <person name="Chen Z."/>
            <person name="Freedman E."/>
            <person name="Gellesch M."/>
            <person name="Goldberg J."/>
            <person name="Green L."/>
            <person name="Griggs A."/>
            <person name="Gujja S."/>
            <person name="Heilman E.R."/>
            <person name="Heiman D."/>
            <person name="Hollinger A."/>
            <person name="Howarth C."/>
            <person name="Larson L."/>
            <person name="Mehta T."/>
            <person name="Neiman D."/>
            <person name="Pearson M."/>
            <person name="Roberts A."/>
            <person name="Ryan E."/>
            <person name="Saif S."/>
            <person name="Shea T."/>
            <person name="Shenoy N."/>
            <person name="Sisk P."/>
            <person name="Stolte C."/>
            <person name="Sykes S."/>
            <person name="White J."/>
            <person name="Haas B."/>
            <person name="Nusbaum C."/>
            <person name="Birren B."/>
        </authorList>
    </citation>
    <scope>NUCLEOTIDE SEQUENCE [LARGE SCALE GENOMIC DNA]</scope>
</reference>
<proteinExistence type="predicted"/>
<gene>
    <name evidence="1" type="ORF">SWQG_00043</name>
</gene>
<accession>M4NK62</accession>
<sequence>MTDMEYQINYTKGRDICASEYITARSHMEAWSKGSARAQGRERVHSVCPMTNIFKEF</sequence>
<evidence type="ECO:0000313" key="2">
    <source>
        <dbReference type="Proteomes" id="UP000204049"/>
    </source>
</evidence>
<evidence type="ECO:0000313" key="1">
    <source>
        <dbReference type="EMBL" id="AGG91337.1"/>
    </source>
</evidence>
<protein>
    <submittedName>
        <fullName evidence="1">Uncharacterized protein</fullName>
    </submittedName>
</protein>
<dbReference type="GeneID" id="15009698"/>
<organism evidence="1 2">
    <name type="scientific">Synechococcus phage S-RIP2</name>
    <dbReference type="NCBI Taxonomy" id="754040"/>
    <lineage>
        <taxon>Viruses</taxon>
        <taxon>Duplodnaviria</taxon>
        <taxon>Heunggongvirae</taxon>
        <taxon>Uroviricota</taxon>
        <taxon>Caudoviricetes</taxon>
        <taxon>Autographivirales</taxon>
        <taxon>Sednavirus</taxon>
        <taxon>Sednavirus SRIP2</taxon>
    </lineage>
</organism>
<dbReference type="Proteomes" id="UP000204049">
    <property type="component" value="Segment"/>
</dbReference>
<dbReference type="EMBL" id="HQ317389">
    <property type="protein sequence ID" value="AGG91337.1"/>
    <property type="molecule type" value="Genomic_DNA"/>
</dbReference>
<name>M4NK62_9CAUD</name>
<dbReference type="KEGG" id="vg:15009698"/>
<keyword evidence="2" id="KW-1185">Reference proteome</keyword>
<dbReference type="RefSeq" id="YP_007673186.1">
    <property type="nucleotide sequence ID" value="NC_020838.1"/>
</dbReference>